<evidence type="ECO:0000313" key="4">
    <source>
        <dbReference type="Proteomes" id="UP000723463"/>
    </source>
</evidence>
<feature type="coiled-coil region" evidence="1">
    <location>
        <begin position="409"/>
        <end position="443"/>
    </location>
</feature>
<name>A0A9P6K706_9FUNG</name>
<evidence type="ECO:0000256" key="1">
    <source>
        <dbReference type="SAM" id="Coils"/>
    </source>
</evidence>
<sequence length="603" mass="64140">MLQSRTISAPIPVPGTQLEPTTPSLGSTTSSTIIHINSNNNSDLHKSNSNGGARIATTIGRSTPISLGVDIGSNNHLSNSSSNASRDGGKDSNNNYNKGGLRRFSSIGSTKKLHRENSTLRSKIAELERYLQGLKEELILAHRQIHTKNLEAKTSQERKAVEIHELGQHIQRCEFDLLAKTAECEELQTKLQYQTKEQVSKLKHINMLETEIMDYRRMSVMSGHGPASATGTGPGMIGLGGAMVARGGSVLFGNTRNSSDLTESVRSSTVLQDSAAAVEEATAALQAQIKQLKDEHWKKDEQIQEMSEKIQSLTDSVSQLEKAASAAAEAVKEEKEEEDAKTTMTPTTSTTDKNNIVSVSTSNASFNTDITGGVEAISSSPSNSSSSISIVNSVGYNLAVEHPKLLSRYQALRAQYAQASEYLEQLETENQDLKVQLLDVSESVIGAAEESLDVATLNVESPEPTFTFFPSLPATKEEEEVEEVEETTAPTVAETAPGVVAAIALSISRTSLHHPAASNLAPLDTIAANANAEITNEHAATSATSATSSNDDEGSSPTSAATSSGSPSTVVAVPALNRKSSLRYPRDGQVSPTLDAIATLNAP</sequence>
<proteinExistence type="predicted"/>
<accession>A0A9P6K706</accession>
<feature type="region of interest" description="Disordered" evidence="2">
    <location>
        <begin position="324"/>
        <end position="355"/>
    </location>
</feature>
<reference evidence="3" key="1">
    <citation type="journal article" date="2020" name="Fungal Divers.">
        <title>Resolving the Mortierellaceae phylogeny through synthesis of multi-gene phylogenetics and phylogenomics.</title>
        <authorList>
            <person name="Vandepol N."/>
            <person name="Liber J."/>
            <person name="Desiro A."/>
            <person name="Na H."/>
            <person name="Kennedy M."/>
            <person name="Barry K."/>
            <person name="Grigoriev I.V."/>
            <person name="Miller A.N."/>
            <person name="O'Donnell K."/>
            <person name="Stajich J.E."/>
            <person name="Bonito G."/>
        </authorList>
    </citation>
    <scope>NUCLEOTIDE SEQUENCE</scope>
    <source>
        <strain evidence="3">NRRL 2591</strain>
    </source>
</reference>
<keyword evidence="1" id="KW-0175">Coiled coil</keyword>
<feature type="compositionally biased region" description="Basic and acidic residues" evidence="2">
    <location>
        <begin position="330"/>
        <end position="341"/>
    </location>
</feature>
<protein>
    <submittedName>
        <fullName evidence="3">Uncharacterized protein</fullName>
    </submittedName>
</protein>
<feature type="region of interest" description="Disordered" evidence="2">
    <location>
        <begin position="1"/>
        <end position="49"/>
    </location>
</feature>
<feature type="compositionally biased region" description="Low complexity" evidence="2">
    <location>
        <begin position="27"/>
        <end position="42"/>
    </location>
</feature>
<comment type="caution">
    <text evidence="3">The sequence shown here is derived from an EMBL/GenBank/DDBJ whole genome shotgun (WGS) entry which is preliminary data.</text>
</comment>
<feature type="region of interest" description="Disordered" evidence="2">
    <location>
        <begin position="70"/>
        <end position="118"/>
    </location>
</feature>
<keyword evidence="4" id="KW-1185">Reference proteome</keyword>
<feature type="region of interest" description="Disordered" evidence="2">
    <location>
        <begin position="538"/>
        <end position="603"/>
    </location>
</feature>
<dbReference type="AlphaFoldDB" id="A0A9P6K706"/>
<feature type="compositionally biased region" description="Low complexity" evidence="2">
    <location>
        <begin position="73"/>
        <end position="85"/>
    </location>
</feature>
<evidence type="ECO:0000256" key="2">
    <source>
        <dbReference type="SAM" id="MobiDB-lite"/>
    </source>
</evidence>
<dbReference type="Proteomes" id="UP000723463">
    <property type="component" value="Unassembled WGS sequence"/>
</dbReference>
<organism evidence="3 4">
    <name type="scientific">Mortierella hygrophila</name>
    <dbReference type="NCBI Taxonomy" id="979708"/>
    <lineage>
        <taxon>Eukaryota</taxon>
        <taxon>Fungi</taxon>
        <taxon>Fungi incertae sedis</taxon>
        <taxon>Mucoromycota</taxon>
        <taxon>Mortierellomycotina</taxon>
        <taxon>Mortierellomycetes</taxon>
        <taxon>Mortierellales</taxon>
        <taxon>Mortierellaceae</taxon>
        <taxon>Mortierella</taxon>
    </lineage>
</organism>
<dbReference type="EMBL" id="JAAAXW010000014">
    <property type="protein sequence ID" value="KAF9549974.1"/>
    <property type="molecule type" value="Genomic_DNA"/>
</dbReference>
<dbReference type="PANTHER" id="PTHR43941">
    <property type="entry name" value="STRUCTURAL MAINTENANCE OF CHROMOSOMES PROTEIN 2"/>
    <property type="match status" value="1"/>
</dbReference>
<feature type="compositionally biased region" description="Low complexity" evidence="2">
    <location>
        <begin position="538"/>
        <end position="574"/>
    </location>
</feature>
<feature type="compositionally biased region" description="Low complexity" evidence="2">
    <location>
        <begin position="342"/>
        <end position="351"/>
    </location>
</feature>
<gene>
    <name evidence="3" type="ORF">EC957_002034</name>
</gene>
<evidence type="ECO:0000313" key="3">
    <source>
        <dbReference type="EMBL" id="KAF9549974.1"/>
    </source>
</evidence>